<dbReference type="EMBL" id="CP018309">
    <property type="protein sequence ID" value="ASI92519.1"/>
    <property type="molecule type" value="Genomic_DNA"/>
</dbReference>
<accession>A0AAN1KQI7</accession>
<name>A0AAN1KQI7_9VIBR</name>
<gene>
    <name evidence="1" type="ORF">BSZ05_22250</name>
</gene>
<proteinExistence type="predicted"/>
<evidence type="ECO:0000313" key="1">
    <source>
        <dbReference type="EMBL" id="ASI92519.1"/>
    </source>
</evidence>
<evidence type="ECO:0000313" key="2">
    <source>
        <dbReference type="Proteomes" id="UP000197092"/>
    </source>
</evidence>
<dbReference type="Proteomes" id="UP000197092">
    <property type="component" value="Chromosome 2"/>
</dbReference>
<dbReference type="AlphaFoldDB" id="A0AAN1KQI7"/>
<sequence>MSKLLRIKKYLSIEEAAINLSNMLEEPIKVADIYHLALENDLTMSVRLVDQSFAVIGRYIELNGHEAGNIQVDIDLRTGQPLDKPYSVCASELTTVKENQGLLFDKKVVPIDGIWDLAMIGSERQKLYELYQNEVGGEAPRTTGLNGFFLKRGDTIFRAKNSLPLVLDDNYRDAFQMRLNTLLASRGLTCNDVINDPYALDSLKDEELEEYWSLAFAVRQVTLEDSVEGLPFDSGTECEETLNLGDLNYQFVIRTDELSRVVSNLFECQASRTTEDLPLAVKERNTYLKLIHSLLIGLEIDPTARGAATPIQKITELAGEELSNETIRKILIKIKEQLP</sequence>
<dbReference type="KEGG" id="vsh:BSZ05_22250"/>
<dbReference type="RefSeq" id="WP_088878450.1">
    <property type="nucleotide sequence ID" value="NZ_CP018309.1"/>
</dbReference>
<protein>
    <submittedName>
        <fullName evidence="1">Uncharacterized protein</fullName>
    </submittedName>
</protein>
<organism evidence="1 2">
    <name type="scientific">Vibrio mediterranei</name>
    <dbReference type="NCBI Taxonomy" id="689"/>
    <lineage>
        <taxon>Bacteria</taxon>
        <taxon>Pseudomonadati</taxon>
        <taxon>Pseudomonadota</taxon>
        <taxon>Gammaproteobacteria</taxon>
        <taxon>Vibrionales</taxon>
        <taxon>Vibrionaceae</taxon>
        <taxon>Vibrio</taxon>
    </lineage>
</organism>
<reference evidence="2" key="1">
    <citation type="submission" date="2016-12" db="EMBL/GenBank/DDBJ databases">
        <title>Comparative genomic analysis reveals the diversity, evolution, and environmental adaptation strategies of the genus Vibrio.</title>
        <authorList>
            <person name="Lin H."/>
            <person name="Wang X."/>
            <person name="Zhang X.-H."/>
        </authorList>
    </citation>
    <scope>NUCLEOTIDE SEQUENCE [LARGE SCALE GENOMIC DNA]</scope>
    <source>
        <strain evidence="2">QT6D1</strain>
    </source>
</reference>